<name>A0ABY2LTN3_9LEPT</name>
<gene>
    <name evidence="1" type="ORF">EHQ31_02365</name>
</gene>
<accession>A0ABY2LTN3</accession>
<keyword evidence="2" id="KW-1185">Reference proteome</keyword>
<reference evidence="2" key="1">
    <citation type="journal article" date="2019" name="PLoS Negl. Trop. Dis.">
        <title>Revisiting the worldwide diversity of Leptospira species in the environment.</title>
        <authorList>
            <person name="Vincent A.T."/>
            <person name="Schiettekatte O."/>
            <person name="Bourhy P."/>
            <person name="Veyrier F.J."/>
            <person name="Picardeau M."/>
        </authorList>
    </citation>
    <scope>NUCLEOTIDE SEQUENCE [LARGE SCALE GENOMIC DNA]</scope>
    <source>
        <strain evidence="2">201800278</strain>
    </source>
</reference>
<proteinExistence type="predicted"/>
<sequence length="71" mass="8332">MAKNIGYMEPGEILIVENRNEFQFCSFTYPNILENAFSELSIKSKRVKFENVGVSIYLKYLILQCVNIKYE</sequence>
<comment type="caution">
    <text evidence="1">The sequence shown here is derived from an EMBL/GenBank/DDBJ whole genome shotgun (WGS) entry which is preliminary data.</text>
</comment>
<protein>
    <submittedName>
        <fullName evidence="1">Uncharacterized protein</fullName>
    </submittedName>
</protein>
<evidence type="ECO:0000313" key="1">
    <source>
        <dbReference type="EMBL" id="TGL05582.1"/>
    </source>
</evidence>
<evidence type="ECO:0000313" key="2">
    <source>
        <dbReference type="Proteomes" id="UP000297465"/>
    </source>
</evidence>
<organism evidence="1 2">
    <name type="scientific">Leptospira montravelensis</name>
    <dbReference type="NCBI Taxonomy" id="2484961"/>
    <lineage>
        <taxon>Bacteria</taxon>
        <taxon>Pseudomonadati</taxon>
        <taxon>Spirochaetota</taxon>
        <taxon>Spirochaetia</taxon>
        <taxon>Leptospirales</taxon>
        <taxon>Leptospiraceae</taxon>
        <taxon>Leptospira</taxon>
    </lineage>
</organism>
<dbReference type="EMBL" id="RQFO01000004">
    <property type="protein sequence ID" value="TGL05582.1"/>
    <property type="molecule type" value="Genomic_DNA"/>
</dbReference>
<dbReference type="Proteomes" id="UP000297465">
    <property type="component" value="Unassembled WGS sequence"/>
</dbReference>
<dbReference type="RefSeq" id="WP_135569217.1">
    <property type="nucleotide sequence ID" value="NZ_RQFN01000011.1"/>
</dbReference>